<evidence type="ECO:0000313" key="4">
    <source>
        <dbReference type="EMBL" id="AUT76714.1"/>
    </source>
</evidence>
<keyword evidence="1" id="KW-0233">DNA recombination</keyword>
<dbReference type="InterPro" id="IPR011010">
    <property type="entry name" value="DNA_brk_join_enz"/>
</dbReference>
<dbReference type="SUPFAM" id="SSF56349">
    <property type="entry name" value="DNA breaking-rejoining enzymes"/>
    <property type="match status" value="1"/>
</dbReference>
<organism evidence="4 5">
    <name type="scientific">Paraburkholderia hospita</name>
    <dbReference type="NCBI Taxonomy" id="169430"/>
    <lineage>
        <taxon>Bacteria</taxon>
        <taxon>Pseudomonadati</taxon>
        <taxon>Pseudomonadota</taxon>
        <taxon>Betaproteobacteria</taxon>
        <taxon>Burkholderiales</taxon>
        <taxon>Burkholderiaceae</taxon>
        <taxon>Paraburkholderia</taxon>
    </lineage>
</organism>
<feature type="region of interest" description="Disordered" evidence="2">
    <location>
        <begin position="1"/>
        <end position="23"/>
    </location>
</feature>
<proteinExistence type="predicted"/>
<dbReference type="Pfam" id="PF00589">
    <property type="entry name" value="Phage_integrase"/>
    <property type="match status" value="1"/>
</dbReference>
<evidence type="ECO:0000259" key="3">
    <source>
        <dbReference type="PROSITE" id="PS51898"/>
    </source>
</evidence>
<dbReference type="GO" id="GO:0003677">
    <property type="term" value="F:DNA binding"/>
    <property type="evidence" value="ECO:0007669"/>
    <property type="project" value="InterPro"/>
</dbReference>
<gene>
    <name evidence="4" type="ORF">C2L64_52480</name>
</gene>
<dbReference type="Gene3D" id="1.10.443.10">
    <property type="entry name" value="Intergrase catalytic core"/>
    <property type="match status" value="1"/>
</dbReference>
<dbReference type="InterPro" id="IPR013762">
    <property type="entry name" value="Integrase-like_cat_sf"/>
</dbReference>
<evidence type="ECO:0000313" key="5">
    <source>
        <dbReference type="Proteomes" id="UP000236649"/>
    </source>
</evidence>
<dbReference type="GO" id="GO:0006310">
    <property type="term" value="P:DNA recombination"/>
    <property type="evidence" value="ECO:0007669"/>
    <property type="project" value="UniProtKB-KW"/>
</dbReference>
<feature type="domain" description="Tyr recombinase" evidence="3">
    <location>
        <begin position="1"/>
        <end position="80"/>
    </location>
</feature>
<dbReference type="PROSITE" id="PS51898">
    <property type="entry name" value="TYR_RECOMBINASE"/>
    <property type="match status" value="1"/>
</dbReference>
<dbReference type="KEGG" id="phs:C2L64_52480"/>
<name>A0AAN1JNR5_9BURK</name>
<dbReference type="InterPro" id="IPR002104">
    <property type="entry name" value="Integrase_catalytic"/>
</dbReference>
<evidence type="ECO:0000256" key="2">
    <source>
        <dbReference type="SAM" id="MobiDB-lite"/>
    </source>
</evidence>
<reference evidence="4 5" key="1">
    <citation type="submission" date="2018-01" db="EMBL/GenBank/DDBJ databases">
        <title>Species boundaries and ecological features among Paraburkholderia terrae DSMZ17804T, P. hospita DSMZ17164T and P. caribensis DSMZ13236T.</title>
        <authorList>
            <person name="Pratama A.A."/>
        </authorList>
    </citation>
    <scope>NUCLEOTIDE SEQUENCE [LARGE SCALE GENOMIC DNA]</scope>
    <source>
        <strain evidence="4 5">DSM 17164</strain>
    </source>
</reference>
<dbReference type="AlphaFoldDB" id="A0AAN1JNR5"/>
<dbReference type="EMBL" id="CP026109">
    <property type="protein sequence ID" value="AUT76714.1"/>
    <property type="molecule type" value="Genomic_DNA"/>
</dbReference>
<accession>A0AAN1JNR5</accession>
<dbReference type="GO" id="GO:0015074">
    <property type="term" value="P:DNA integration"/>
    <property type="evidence" value="ECO:0007669"/>
    <property type="project" value="InterPro"/>
</dbReference>
<dbReference type="Proteomes" id="UP000236649">
    <property type="component" value="Chromosome 5"/>
</dbReference>
<evidence type="ECO:0000256" key="1">
    <source>
        <dbReference type="ARBA" id="ARBA00023172"/>
    </source>
</evidence>
<protein>
    <submittedName>
        <fullName evidence="4">Site-specific integrase</fullName>
    </submittedName>
</protein>
<sequence>MRFTRGSLRAPRNNLERADPSAAADLRRASTHWLRHTHANHPLDAGSDLRDVQTNLGHTSLSTTTLYTKGNDTRRYQAVNAFLEDALSAGGV</sequence>